<accession>A0ABS1S224</accession>
<evidence type="ECO:0008006" key="4">
    <source>
        <dbReference type="Google" id="ProtNLM"/>
    </source>
</evidence>
<protein>
    <recommendedName>
        <fullName evidence="4">MipA/OmpV family protein</fullName>
    </recommendedName>
</protein>
<name>A0ABS1S224_9RHOB</name>
<feature type="compositionally biased region" description="Polar residues" evidence="1">
    <location>
        <begin position="11"/>
        <end position="21"/>
    </location>
</feature>
<comment type="caution">
    <text evidence="2">The sequence shown here is derived from an EMBL/GenBank/DDBJ whole genome shotgun (WGS) entry which is preliminary data.</text>
</comment>
<organism evidence="2 3">
    <name type="scientific">Paracoccus aerius</name>
    <dbReference type="NCBI Taxonomy" id="1915382"/>
    <lineage>
        <taxon>Bacteria</taxon>
        <taxon>Pseudomonadati</taxon>
        <taxon>Pseudomonadota</taxon>
        <taxon>Alphaproteobacteria</taxon>
        <taxon>Rhodobacterales</taxon>
        <taxon>Paracoccaceae</taxon>
        <taxon>Paracoccus</taxon>
    </lineage>
</organism>
<dbReference type="EMBL" id="JAESHT010000002">
    <property type="protein sequence ID" value="MBL3672615.1"/>
    <property type="molecule type" value="Genomic_DNA"/>
</dbReference>
<evidence type="ECO:0000256" key="1">
    <source>
        <dbReference type="SAM" id="MobiDB-lite"/>
    </source>
</evidence>
<dbReference type="Proteomes" id="UP000644749">
    <property type="component" value="Unassembled WGS sequence"/>
</dbReference>
<evidence type="ECO:0000313" key="2">
    <source>
        <dbReference type="EMBL" id="MBL3672615.1"/>
    </source>
</evidence>
<reference evidence="2 3" key="1">
    <citation type="submission" date="2021-01" db="EMBL/GenBank/DDBJ databases">
        <title>011410 draft genome.</title>
        <authorList>
            <person name="Lang L."/>
        </authorList>
    </citation>
    <scope>NUCLEOTIDE SEQUENCE [LARGE SCALE GENOMIC DNA]</scope>
    <source>
        <strain evidence="2 3">KCTC 42845</strain>
    </source>
</reference>
<gene>
    <name evidence="2" type="ORF">JL111_03875</name>
</gene>
<evidence type="ECO:0000313" key="3">
    <source>
        <dbReference type="Proteomes" id="UP000644749"/>
    </source>
</evidence>
<keyword evidence="3" id="KW-1185">Reference proteome</keyword>
<proteinExistence type="predicted"/>
<feature type="region of interest" description="Disordered" evidence="1">
    <location>
        <begin position="1"/>
        <end position="28"/>
    </location>
</feature>
<sequence>MAPRAAAITKPGTQVRPSVTSFPRPRILPVPPARARTHPLLPPDIPRLALTRCALGSAVALGREDIGDIGQISVNINCSGRFGDRLTFSGGLTAFPIPGKRHGGDVTYSYALNWRITDKVTLTYANYTAALAGGRALAGLGEGRLQLSAPVARFPLGTPAMPDRVLTCTGFVSMARSASSNAGVNCGVNVTERLAMRFTALAYPPGSQRESDADFSYSASYALNDHVTLTYSNYSNNRWPWNRSPDQVELLRGGTLGLSYRWDF</sequence>
<dbReference type="RefSeq" id="WP_202380097.1">
    <property type="nucleotide sequence ID" value="NZ_JAESHT010000002.1"/>
</dbReference>